<dbReference type="Pfam" id="PF12833">
    <property type="entry name" value="HTH_18"/>
    <property type="match status" value="1"/>
</dbReference>
<keyword evidence="2" id="KW-0238">DNA-binding</keyword>
<evidence type="ECO:0000259" key="4">
    <source>
        <dbReference type="PROSITE" id="PS01124"/>
    </source>
</evidence>
<keyword evidence="6" id="KW-1185">Reference proteome</keyword>
<dbReference type="Proteomes" id="UP000653156">
    <property type="component" value="Chromosome"/>
</dbReference>
<dbReference type="KEGG" id="ptes:JQU52_01375"/>
<dbReference type="Pfam" id="PF14525">
    <property type="entry name" value="AraC_binding_2"/>
    <property type="match status" value="1"/>
</dbReference>
<dbReference type="AlphaFoldDB" id="A0A892ZKM3"/>
<dbReference type="InterPro" id="IPR018062">
    <property type="entry name" value="HTH_AraC-typ_CS"/>
</dbReference>
<name>A0A892ZKM3_9NEIS</name>
<accession>A0A892ZKM3</accession>
<evidence type="ECO:0000256" key="3">
    <source>
        <dbReference type="ARBA" id="ARBA00023163"/>
    </source>
</evidence>
<evidence type="ECO:0000313" key="5">
    <source>
        <dbReference type="EMBL" id="QRQ82114.1"/>
    </source>
</evidence>
<dbReference type="EMBL" id="CP069798">
    <property type="protein sequence ID" value="QRQ82114.1"/>
    <property type="molecule type" value="Genomic_DNA"/>
</dbReference>
<protein>
    <submittedName>
        <fullName evidence="5">Helix-turn-helix domain-containing protein</fullName>
    </submittedName>
</protein>
<gene>
    <name evidence="5" type="ORF">JQU52_01375</name>
</gene>
<dbReference type="GO" id="GO:0003700">
    <property type="term" value="F:DNA-binding transcription factor activity"/>
    <property type="evidence" value="ECO:0007669"/>
    <property type="project" value="InterPro"/>
</dbReference>
<evidence type="ECO:0000256" key="2">
    <source>
        <dbReference type="ARBA" id="ARBA00023125"/>
    </source>
</evidence>
<evidence type="ECO:0000313" key="6">
    <source>
        <dbReference type="Proteomes" id="UP000653156"/>
    </source>
</evidence>
<feature type="domain" description="HTH araC/xylS-type" evidence="4">
    <location>
        <begin position="216"/>
        <end position="316"/>
    </location>
</feature>
<dbReference type="SMART" id="SM00342">
    <property type="entry name" value="HTH_ARAC"/>
    <property type="match status" value="1"/>
</dbReference>
<dbReference type="PANTHER" id="PTHR46796:SF6">
    <property type="entry name" value="ARAC SUBFAMILY"/>
    <property type="match status" value="1"/>
</dbReference>
<proteinExistence type="predicted"/>
<dbReference type="InterPro" id="IPR050204">
    <property type="entry name" value="AraC_XylS_family_regulators"/>
</dbReference>
<dbReference type="InterPro" id="IPR009057">
    <property type="entry name" value="Homeodomain-like_sf"/>
</dbReference>
<dbReference type="PANTHER" id="PTHR46796">
    <property type="entry name" value="HTH-TYPE TRANSCRIPTIONAL ACTIVATOR RHAS-RELATED"/>
    <property type="match status" value="1"/>
</dbReference>
<organism evidence="5 6">
    <name type="scientific">Paralysiella testudinis</name>
    <dbReference type="NCBI Taxonomy" id="2809020"/>
    <lineage>
        <taxon>Bacteria</taxon>
        <taxon>Pseudomonadati</taxon>
        <taxon>Pseudomonadota</taxon>
        <taxon>Betaproteobacteria</taxon>
        <taxon>Neisseriales</taxon>
        <taxon>Neisseriaceae</taxon>
        <taxon>Paralysiella</taxon>
    </lineage>
</organism>
<keyword evidence="1" id="KW-0805">Transcription regulation</keyword>
<dbReference type="InterPro" id="IPR035418">
    <property type="entry name" value="AraC-bd_2"/>
</dbReference>
<dbReference type="RefSeq" id="WP_230339406.1">
    <property type="nucleotide sequence ID" value="NZ_CP069798.1"/>
</dbReference>
<dbReference type="InterPro" id="IPR020449">
    <property type="entry name" value="Tscrpt_reg_AraC-type_HTH"/>
</dbReference>
<evidence type="ECO:0000256" key="1">
    <source>
        <dbReference type="ARBA" id="ARBA00023015"/>
    </source>
</evidence>
<sequence>MSGHFTTRNTVSVPGKQNQWRQAISETYFQLDVRFASHEHFEGNLNSWQLGDITLSQLQSAPAAYLRLPQHLQHLPGEEAFLLTLPLDQPVAFSQVQRQIDCAAGNFLLELSHEPYHFSYAKANRLWVLKIPHPVISRHLHLPERYVAQSWSGRDGVGLLLQQYLHMCGQQLQYNTDPASRQLMGKQLLELFTHLVQQSEQRLLSPASDTRRAHLQRIEHYVRHHLDNPALDPHTVAAACHISVRYLHDLFGDTGTSFSQWLKQQRLATAHHLLTRPHFQQTLAALAYQVGFTDQANFSRAFKQAFGLSPKEVLQQQRTQTA</sequence>
<dbReference type="SUPFAM" id="SSF46689">
    <property type="entry name" value="Homeodomain-like"/>
    <property type="match status" value="1"/>
</dbReference>
<dbReference type="Gene3D" id="1.10.10.60">
    <property type="entry name" value="Homeodomain-like"/>
    <property type="match status" value="1"/>
</dbReference>
<dbReference type="PRINTS" id="PR00032">
    <property type="entry name" value="HTHARAC"/>
</dbReference>
<reference evidence="5" key="1">
    <citation type="submission" date="2021-02" db="EMBL/GenBank/DDBJ databases">
        <title>Neisseriaceae sp. 26B isolated from the cloaca of a Common Toad-headed Turtle (Mesoclemmys nasuta).</title>
        <authorList>
            <person name="Spergser J."/>
            <person name="Busse H.-J."/>
        </authorList>
    </citation>
    <scope>NUCLEOTIDE SEQUENCE</scope>
    <source>
        <strain evidence="5">26B</strain>
    </source>
</reference>
<dbReference type="GO" id="GO:0043565">
    <property type="term" value="F:sequence-specific DNA binding"/>
    <property type="evidence" value="ECO:0007669"/>
    <property type="project" value="InterPro"/>
</dbReference>
<dbReference type="PROSITE" id="PS00041">
    <property type="entry name" value="HTH_ARAC_FAMILY_1"/>
    <property type="match status" value="1"/>
</dbReference>
<keyword evidence="3" id="KW-0804">Transcription</keyword>
<dbReference type="PROSITE" id="PS01124">
    <property type="entry name" value="HTH_ARAC_FAMILY_2"/>
    <property type="match status" value="1"/>
</dbReference>
<dbReference type="InterPro" id="IPR018060">
    <property type="entry name" value="HTH_AraC"/>
</dbReference>